<comment type="subcellular location">
    <subcellularLocation>
        <location evidence="2">Cytoplasm</location>
    </subcellularLocation>
    <subcellularLocation>
        <location evidence="1">Endosome membrane</location>
        <topology evidence="1">Peripheral membrane protein</topology>
    </subcellularLocation>
</comment>
<reference evidence="9" key="1">
    <citation type="journal article" date="2022" name="DNA Res.">
        <title>Genome analysis of five recently described species of the CUG-Ser clade uncovers Candida theae as a new hybrid lineage with pathogenic potential in the Candida parapsilosis species complex.</title>
        <authorList>
            <person name="Mixao V."/>
            <person name="Del Olmo V."/>
            <person name="Hegedusova E."/>
            <person name="Saus E."/>
            <person name="Pryszcz L."/>
            <person name="Cillingova A."/>
            <person name="Nosek J."/>
            <person name="Gabaldon T."/>
        </authorList>
    </citation>
    <scope>NUCLEOTIDE SEQUENCE</scope>
    <source>
        <strain evidence="9">CBS 10844</strain>
    </source>
</reference>
<dbReference type="PANTHER" id="PTHR12806">
    <property type="entry name" value="EAP30 SUBUNIT OF ELL COMPLEX"/>
    <property type="match status" value="1"/>
</dbReference>
<evidence type="ECO:0000256" key="8">
    <source>
        <dbReference type="ARBA" id="ARBA00023136"/>
    </source>
</evidence>
<dbReference type="Gene3D" id="6.10.140.180">
    <property type="match status" value="1"/>
</dbReference>
<evidence type="ECO:0000256" key="6">
    <source>
        <dbReference type="ARBA" id="ARBA00022753"/>
    </source>
</evidence>
<comment type="similarity">
    <text evidence="3">Belongs to the SNF8 family.</text>
</comment>
<dbReference type="InterPro" id="IPR040608">
    <property type="entry name" value="Snf8/Vps36"/>
</dbReference>
<dbReference type="PANTHER" id="PTHR12806:SF0">
    <property type="entry name" value="VACUOLAR-SORTING PROTEIN SNF8"/>
    <property type="match status" value="1"/>
</dbReference>
<proteinExistence type="inferred from homology"/>
<dbReference type="InterPro" id="IPR016689">
    <property type="entry name" value="ESCRT-2_cplx_Snf8"/>
</dbReference>
<dbReference type="GeneID" id="73381530"/>
<keyword evidence="5" id="KW-0963">Cytoplasm</keyword>
<dbReference type="GO" id="GO:0043328">
    <property type="term" value="P:protein transport to vacuole involved in ubiquitin-dependent protein catabolic process via the multivesicular body sorting pathway"/>
    <property type="evidence" value="ECO:0007669"/>
    <property type="project" value="TreeGrafter"/>
</dbReference>
<evidence type="ECO:0000256" key="1">
    <source>
        <dbReference type="ARBA" id="ARBA00004481"/>
    </source>
</evidence>
<dbReference type="Pfam" id="PF04157">
    <property type="entry name" value="EAP30"/>
    <property type="match status" value="1"/>
</dbReference>
<dbReference type="InterPro" id="IPR036388">
    <property type="entry name" value="WH-like_DNA-bd_sf"/>
</dbReference>
<evidence type="ECO:0000256" key="5">
    <source>
        <dbReference type="ARBA" id="ARBA00022490"/>
    </source>
</evidence>
<sequence>MIRHVIRDLMNLGERASASINTARFSSVSVGISFEMNHDSDRDAYLRLGQRLKQQHSEQLSTQLQVFRSAMINFINEHGDEIKHNSEFRTKFNQISQSIGMDPLDLLIYSNGGFKKQTRKNDNNKSNNFTIGLSVKIVEICQETRDFNGGLIPLKELQSIITANSISSSDLKLDIDLKDIEQAIQVLNSMGSKNYEILVINGIKWLKFSSLDNLSQDQIKIYELCEFTGGYVTKRLIQDNFQWDGVRSENVINEMIMNGILWVDSQGEDGPQYWEPSWISN</sequence>
<dbReference type="GO" id="GO:0000814">
    <property type="term" value="C:ESCRT II complex"/>
    <property type="evidence" value="ECO:0007669"/>
    <property type="project" value="InterPro"/>
</dbReference>
<dbReference type="RefSeq" id="XP_049179074.1">
    <property type="nucleotide sequence ID" value="XM_049325299.1"/>
</dbReference>
<evidence type="ECO:0000313" key="10">
    <source>
        <dbReference type="Proteomes" id="UP001202479"/>
    </source>
</evidence>
<gene>
    <name evidence="9" type="ORF">KGF56_003915</name>
</gene>
<name>A0AAI9SUV0_9ASCO</name>
<evidence type="ECO:0000256" key="4">
    <source>
        <dbReference type="ARBA" id="ARBA00022448"/>
    </source>
</evidence>
<evidence type="ECO:0000256" key="2">
    <source>
        <dbReference type="ARBA" id="ARBA00004496"/>
    </source>
</evidence>
<evidence type="ECO:0000256" key="3">
    <source>
        <dbReference type="ARBA" id="ARBA00009834"/>
    </source>
</evidence>
<keyword evidence="8" id="KW-0472">Membrane</keyword>
<keyword evidence="4" id="KW-0813">Transport</keyword>
<organism evidence="9 10">
    <name type="scientific">Candida oxycetoniae</name>
    <dbReference type="NCBI Taxonomy" id="497107"/>
    <lineage>
        <taxon>Eukaryota</taxon>
        <taxon>Fungi</taxon>
        <taxon>Dikarya</taxon>
        <taxon>Ascomycota</taxon>
        <taxon>Saccharomycotina</taxon>
        <taxon>Pichiomycetes</taxon>
        <taxon>Debaryomycetaceae</taxon>
        <taxon>Candida/Lodderomyces clade</taxon>
        <taxon>Candida</taxon>
    </lineage>
</organism>
<dbReference type="Gene3D" id="1.10.10.10">
    <property type="entry name" value="Winged helix-like DNA-binding domain superfamily/Winged helix DNA-binding domain"/>
    <property type="match status" value="2"/>
</dbReference>
<protein>
    <submittedName>
        <fullName evidence="9">Dot2</fullName>
    </submittedName>
</protein>
<dbReference type="EMBL" id="JAHUZD010000128">
    <property type="protein sequence ID" value="KAI3403327.2"/>
    <property type="molecule type" value="Genomic_DNA"/>
</dbReference>
<keyword evidence="6" id="KW-0967">Endosome</keyword>
<keyword evidence="10" id="KW-1185">Reference proteome</keyword>
<keyword evidence="7" id="KW-0653">Protein transport</keyword>
<dbReference type="SUPFAM" id="SSF46785">
    <property type="entry name" value="Winged helix' DNA-binding domain"/>
    <property type="match status" value="2"/>
</dbReference>
<dbReference type="AlphaFoldDB" id="A0AAI9SUV0"/>
<comment type="caution">
    <text evidence="9">The sequence shown here is derived from an EMBL/GenBank/DDBJ whole genome shotgun (WGS) entry which is preliminary data.</text>
</comment>
<evidence type="ECO:0000256" key="7">
    <source>
        <dbReference type="ARBA" id="ARBA00022927"/>
    </source>
</evidence>
<dbReference type="FunFam" id="1.10.10.10:FF:000397">
    <property type="entry name" value="Vacuolar-sorting protein SNF8"/>
    <property type="match status" value="1"/>
</dbReference>
<accession>A0AAI9SUV0</accession>
<evidence type="ECO:0000313" key="9">
    <source>
        <dbReference type="EMBL" id="KAI3403327.2"/>
    </source>
</evidence>
<dbReference type="InterPro" id="IPR036390">
    <property type="entry name" value="WH_DNA-bd_sf"/>
</dbReference>
<dbReference type="Proteomes" id="UP001202479">
    <property type="component" value="Unassembled WGS sequence"/>
</dbReference>